<accession>I0WKN2</accession>
<dbReference type="GO" id="GO:0016987">
    <property type="term" value="F:sigma factor activity"/>
    <property type="evidence" value="ECO:0007669"/>
    <property type="project" value="UniProtKB-KW"/>
</dbReference>
<protein>
    <submittedName>
        <fullName evidence="7">RNA polymerase ECF-type sigma factor</fullName>
    </submittedName>
</protein>
<dbReference type="SUPFAM" id="SSF88659">
    <property type="entry name" value="Sigma3 and sigma4 domains of RNA polymerase sigma factors"/>
    <property type="match status" value="1"/>
</dbReference>
<dbReference type="OrthoDB" id="1100095at2"/>
<dbReference type="Gene3D" id="1.10.10.10">
    <property type="entry name" value="Winged helix-like DNA-binding domain superfamily/Winged helix DNA-binding domain"/>
    <property type="match status" value="1"/>
</dbReference>
<dbReference type="InterPro" id="IPR036388">
    <property type="entry name" value="WH-like_DNA-bd_sf"/>
</dbReference>
<dbReference type="STRING" id="946077.W5A_02955"/>
<keyword evidence="2" id="KW-0805">Transcription regulation</keyword>
<comment type="similarity">
    <text evidence="1">Belongs to the sigma-70 factor family. ECF subfamily.</text>
</comment>
<dbReference type="NCBIfam" id="TIGR02937">
    <property type="entry name" value="sigma70-ECF"/>
    <property type="match status" value="1"/>
</dbReference>
<dbReference type="NCBIfam" id="TIGR02985">
    <property type="entry name" value="Sig70_bacteroi1"/>
    <property type="match status" value="1"/>
</dbReference>
<evidence type="ECO:0000256" key="4">
    <source>
        <dbReference type="ARBA" id="ARBA00023163"/>
    </source>
</evidence>
<dbReference type="InterPro" id="IPR014284">
    <property type="entry name" value="RNA_pol_sigma-70_dom"/>
</dbReference>
<dbReference type="Proteomes" id="UP000005938">
    <property type="component" value="Unassembled WGS sequence"/>
</dbReference>
<gene>
    <name evidence="7" type="ORF">W5A_02955</name>
</gene>
<dbReference type="CDD" id="cd06171">
    <property type="entry name" value="Sigma70_r4"/>
    <property type="match status" value="1"/>
</dbReference>
<keyword evidence="4" id="KW-0804">Transcription</keyword>
<dbReference type="GO" id="GO:0003677">
    <property type="term" value="F:DNA binding"/>
    <property type="evidence" value="ECO:0007669"/>
    <property type="project" value="InterPro"/>
</dbReference>
<feature type="domain" description="RNA polymerase sigma-70 region 2" evidence="5">
    <location>
        <begin position="27"/>
        <end position="91"/>
    </location>
</feature>
<evidence type="ECO:0000313" key="7">
    <source>
        <dbReference type="EMBL" id="EID76948.1"/>
    </source>
</evidence>
<dbReference type="InterPro" id="IPR039425">
    <property type="entry name" value="RNA_pol_sigma-70-like"/>
</dbReference>
<proteinExistence type="inferred from homology"/>
<sequence length="178" mass="21424">MKFSLENHFYLIDQVKTGNQEAYRFIFESLYDSLLSYVFGLTNDLQTSEDIVQGTFLKIWERRETLSIHSSIKNYFFRTCYNEFVNQYRGRTENIPLSDELYTNVFLEEEKNESEYKEELYRQLQKAIDALPEKCKEIFLLHKLDGYKYQEIAEKLEISVKTVKNQLLKAYHKIRVDH</sequence>
<dbReference type="InterPro" id="IPR007627">
    <property type="entry name" value="RNA_pol_sigma70_r2"/>
</dbReference>
<dbReference type="InterPro" id="IPR013325">
    <property type="entry name" value="RNA_pol_sigma_r2"/>
</dbReference>
<dbReference type="PANTHER" id="PTHR43133:SF46">
    <property type="entry name" value="RNA POLYMERASE SIGMA-70 FACTOR ECF SUBFAMILY"/>
    <property type="match status" value="1"/>
</dbReference>
<dbReference type="InterPro" id="IPR014327">
    <property type="entry name" value="RNA_pol_sigma70_bacteroid"/>
</dbReference>
<dbReference type="AlphaFoldDB" id="I0WKN2"/>
<evidence type="ECO:0000256" key="3">
    <source>
        <dbReference type="ARBA" id="ARBA00023082"/>
    </source>
</evidence>
<dbReference type="PANTHER" id="PTHR43133">
    <property type="entry name" value="RNA POLYMERASE ECF-TYPE SIGMA FACTO"/>
    <property type="match status" value="1"/>
</dbReference>
<dbReference type="Pfam" id="PF08281">
    <property type="entry name" value="Sigma70_r4_2"/>
    <property type="match status" value="1"/>
</dbReference>
<dbReference type="RefSeq" id="WP_008237226.1">
    <property type="nucleotide sequence ID" value="NZ_AJJU01000002.1"/>
</dbReference>
<dbReference type="eggNOG" id="COG1595">
    <property type="taxonomic scope" value="Bacteria"/>
</dbReference>
<reference evidence="7 8" key="1">
    <citation type="journal article" date="2012" name="J. Bacteriol.">
        <title>Genome Sequence of the Halotolerant Bacterium Imtechella halotolerans K1T.</title>
        <authorList>
            <person name="Kumar S."/>
            <person name="Vikram S."/>
            <person name="Subramanian S."/>
            <person name="Raghava G.P."/>
            <person name="Pinnaka A.K."/>
        </authorList>
    </citation>
    <scope>NUCLEOTIDE SEQUENCE [LARGE SCALE GENOMIC DNA]</scope>
    <source>
        <strain evidence="7 8">K1</strain>
    </source>
</reference>
<dbReference type="InterPro" id="IPR013249">
    <property type="entry name" value="RNA_pol_sigma70_r4_t2"/>
</dbReference>
<dbReference type="EMBL" id="AJJU01000002">
    <property type="protein sequence ID" value="EID76948.1"/>
    <property type="molecule type" value="Genomic_DNA"/>
</dbReference>
<name>I0WKN2_9FLAO</name>
<organism evidence="7 8">
    <name type="scientific">Imtechella halotolerans K1</name>
    <dbReference type="NCBI Taxonomy" id="946077"/>
    <lineage>
        <taxon>Bacteria</taxon>
        <taxon>Pseudomonadati</taxon>
        <taxon>Bacteroidota</taxon>
        <taxon>Flavobacteriia</taxon>
        <taxon>Flavobacteriales</taxon>
        <taxon>Flavobacteriaceae</taxon>
        <taxon>Imtechella</taxon>
    </lineage>
</organism>
<evidence type="ECO:0000313" key="8">
    <source>
        <dbReference type="Proteomes" id="UP000005938"/>
    </source>
</evidence>
<keyword evidence="8" id="KW-1185">Reference proteome</keyword>
<evidence type="ECO:0000256" key="2">
    <source>
        <dbReference type="ARBA" id="ARBA00023015"/>
    </source>
</evidence>
<evidence type="ECO:0000259" key="6">
    <source>
        <dbReference type="Pfam" id="PF08281"/>
    </source>
</evidence>
<evidence type="ECO:0000259" key="5">
    <source>
        <dbReference type="Pfam" id="PF04542"/>
    </source>
</evidence>
<dbReference type="GO" id="GO:0006352">
    <property type="term" value="P:DNA-templated transcription initiation"/>
    <property type="evidence" value="ECO:0007669"/>
    <property type="project" value="InterPro"/>
</dbReference>
<dbReference type="SUPFAM" id="SSF88946">
    <property type="entry name" value="Sigma2 domain of RNA polymerase sigma factors"/>
    <property type="match status" value="1"/>
</dbReference>
<feature type="domain" description="RNA polymerase sigma factor 70 region 4 type 2" evidence="6">
    <location>
        <begin position="122"/>
        <end position="171"/>
    </location>
</feature>
<dbReference type="Pfam" id="PF04542">
    <property type="entry name" value="Sigma70_r2"/>
    <property type="match status" value="1"/>
</dbReference>
<dbReference type="InterPro" id="IPR013324">
    <property type="entry name" value="RNA_pol_sigma_r3/r4-like"/>
</dbReference>
<evidence type="ECO:0000256" key="1">
    <source>
        <dbReference type="ARBA" id="ARBA00010641"/>
    </source>
</evidence>
<dbReference type="Gene3D" id="1.10.1740.10">
    <property type="match status" value="1"/>
</dbReference>
<comment type="caution">
    <text evidence="7">The sequence shown here is derived from an EMBL/GenBank/DDBJ whole genome shotgun (WGS) entry which is preliminary data.</text>
</comment>
<keyword evidence="3" id="KW-0731">Sigma factor</keyword>